<proteinExistence type="predicted"/>
<evidence type="ECO:0000313" key="3">
    <source>
        <dbReference type="Proteomes" id="UP000583929"/>
    </source>
</evidence>
<evidence type="ECO:0000256" key="1">
    <source>
        <dbReference type="SAM" id="MobiDB-lite"/>
    </source>
</evidence>
<keyword evidence="3" id="KW-1185">Reference proteome</keyword>
<feature type="region of interest" description="Disordered" evidence="1">
    <location>
        <begin position="1"/>
        <end position="22"/>
    </location>
</feature>
<reference evidence="2 3" key="1">
    <citation type="journal article" date="2020" name="bioRxiv">
        <title>Sequence and annotation of 42 cannabis genomes reveals extensive copy number variation in cannabinoid synthesis and pathogen resistance genes.</title>
        <authorList>
            <person name="Mckernan K.J."/>
            <person name="Helbert Y."/>
            <person name="Kane L.T."/>
            <person name="Ebling H."/>
            <person name="Zhang L."/>
            <person name="Liu B."/>
            <person name="Eaton Z."/>
            <person name="Mclaughlin S."/>
            <person name="Kingan S."/>
            <person name="Baybayan P."/>
            <person name="Concepcion G."/>
            <person name="Jordan M."/>
            <person name="Riva A."/>
            <person name="Barbazuk W."/>
            <person name="Harkins T."/>
        </authorList>
    </citation>
    <scope>NUCLEOTIDE SEQUENCE [LARGE SCALE GENOMIC DNA]</scope>
    <source>
        <strain evidence="3">cv. Jamaican Lion 4</strain>
        <tissue evidence="2">Leaf</tissue>
    </source>
</reference>
<comment type="caution">
    <text evidence="2">The sequence shown here is derived from an EMBL/GenBank/DDBJ whole genome shotgun (WGS) entry which is preliminary data.</text>
</comment>
<name>A0A7J6HCW9_CANSA</name>
<accession>A0A7J6HCW9</accession>
<dbReference type="Proteomes" id="UP000583929">
    <property type="component" value="Unassembled WGS sequence"/>
</dbReference>
<gene>
    <name evidence="2" type="ORF">G4B88_005447</name>
</gene>
<evidence type="ECO:0000313" key="2">
    <source>
        <dbReference type="EMBL" id="KAF4392488.1"/>
    </source>
</evidence>
<feature type="region of interest" description="Disordered" evidence="1">
    <location>
        <begin position="51"/>
        <end position="83"/>
    </location>
</feature>
<sequence length="97" mass="10266">MEAIGVSSSSRSTSVRHRPASPINDDHRLQVLSFVTWCDCFLFAAAHCAEESTTTETPPLADDGGAGSPLLADDDAATSSSAPLSQTATMQRFFFIS</sequence>
<feature type="compositionally biased region" description="Low complexity" evidence="1">
    <location>
        <begin position="1"/>
        <end position="13"/>
    </location>
</feature>
<dbReference type="AlphaFoldDB" id="A0A7J6HCW9"/>
<protein>
    <submittedName>
        <fullName evidence="2">Uncharacterized protein</fullName>
    </submittedName>
</protein>
<organism evidence="2 3">
    <name type="scientific">Cannabis sativa</name>
    <name type="common">Hemp</name>
    <name type="synonym">Marijuana</name>
    <dbReference type="NCBI Taxonomy" id="3483"/>
    <lineage>
        <taxon>Eukaryota</taxon>
        <taxon>Viridiplantae</taxon>
        <taxon>Streptophyta</taxon>
        <taxon>Embryophyta</taxon>
        <taxon>Tracheophyta</taxon>
        <taxon>Spermatophyta</taxon>
        <taxon>Magnoliopsida</taxon>
        <taxon>eudicotyledons</taxon>
        <taxon>Gunneridae</taxon>
        <taxon>Pentapetalae</taxon>
        <taxon>rosids</taxon>
        <taxon>fabids</taxon>
        <taxon>Rosales</taxon>
        <taxon>Cannabaceae</taxon>
        <taxon>Cannabis</taxon>
    </lineage>
</organism>
<dbReference type="EMBL" id="JAATIQ010000053">
    <property type="protein sequence ID" value="KAF4392488.1"/>
    <property type="molecule type" value="Genomic_DNA"/>
</dbReference>